<evidence type="ECO:0000256" key="3">
    <source>
        <dbReference type="ARBA" id="ARBA00023015"/>
    </source>
</evidence>
<evidence type="ECO:0000256" key="9">
    <source>
        <dbReference type="PROSITE-ProRule" id="PRU00108"/>
    </source>
</evidence>
<keyword evidence="5 9" id="KW-0371">Homeobox</keyword>
<proteinExistence type="inferred from homology"/>
<dbReference type="SMART" id="SM00389">
    <property type="entry name" value="HOX"/>
    <property type="match status" value="1"/>
</dbReference>
<dbReference type="SUPFAM" id="SSF46689">
    <property type="entry name" value="Homeodomain-like"/>
    <property type="match status" value="1"/>
</dbReference>
<dbReference type="PROSITE" id="PS00027">
    <property type="entry name" value="HOMEOBOX_1"/>
    <property type="match status" value="1"/>
</dbReference>
<protein>
    <recommendedName>
        <fullName evidence="12">Homeobox domain-containing protein</fullName>
    </recommendedName>
</protein>
<reference evidence="13" key="1">
    <citation type="submission" date="2025-08" db="UniProtKB">
        <authorList>
            <consortium name="Ensembl"/>
        </authorList>
    </citation>
    <scope>IDENTIFICATION</scope>
</reference>
<name>A0A3B4AXR5_9GOBI</name>
<dbReference type="Gene3D" id="1.10.10.60">
    <property type="entry name" value="Homeodomain-like"/>
    <property type="match status" value="1"/>
</dbReference>
<dbReference type="GO" id="GO:0003677">
    <property type="term" value="F:DNA binding"/>
    <property type="evidence" value="ECO:0007669"/>
    <property type="project" value="UniProtKB-UniRule"/>
</dbReference>
<reference evidence="13" key="2">
    <citation type="submission" date="2025-09" db="UniProtKB">
        <authorList>
            <consortium name="Ensembl"/>
        </authorList>
    </citation>
    <scope>IDENTIFICATION</scope>
</reference>
<evidence type="ECO:0000256" key="5">
    <source>
        <dbReference type="ARBA" id="ARBA00023155"/>
    </source>
</evidence>
<evidence type="ECO:0000256" key="11">
    <source>
        <dbReference type="SAM" id="MobiDB-lite"/>
    </source>
</evidence>
<dbReference type="PANTHER" id="PTHR24333:SF5">
    <property type="entry name" value="VENT HOMEOBOX"/>
    <property type="match status" value="1"/>
</dbReference>
<dbReference type="InterPro" id="IPR009057">
    <property type="entry name" value="Homeodomain-like_sf"/>
</dbReference>
<keyword evidence="4 9" id="KW-0238">DNA-binding</keyword>
<dbReference type="InterPro" id="IPR001356">
    <property type="entry name" value="HD"/>
</dbReference>
<sequence>AKMQTVKDACAHRTSFSVEDILDPRKFTRRSSPDEEEDQDPKNTKIKTKSRRNRTAFTLEQLQILEHSFQRCHYLSVLDRHNIATHLHLSETQVKIWFQNRRTKWKKERQHGKEGEDEYSAFMPNSSTFHPSTFYKADYHHRDHHVHTRYCYVTQKATKSVEEVY</sequence>
<evidence type="ECO:0000256" key="6">
    <source>
        <dbReference type="ARBA" id="ARBA00023163"/>
    </source>
</evidence>
<keyword evidence="6" id="KW-0804">Transcription</keyword>
<keyword evidence="14" id="KW-1185">Reference proteome</keyword>
<dbReference type="Ensembl" id="ENSPMGT00000022930.1">
    <property type="protein sequence ID" value="ENSPMGP00000021525.1"/>
    <property type="gene ID" value="ENSPMGG00000017438.1"/>
</dbReference>
<dbReference type="PRINTS" id="PR00024">
    <property type="entry name" value="HOMEOBOX"/>
</dbReference>
<evidence type="ECO:0000256" key="4">
    <source>
        <dbReference type="ARBA" id="ARBA00023125"/>
    </source>
</evidence>
<feature type="DNA-binding region" description="Homeobox" evidence="9">
    <location>
        <begin position="50"/>
        <end position="109"/>
    </location>
</feature>
<feature type="domain" description="Homeobox" evidence="12">
    <location>
        <begin position="48"/>
        <end position="108"/>
    </location>
</feature>
<evidence type="ECO:0000256" key="8">
    <source>
        <dbReference type="ARBA" id="ARBA00038196"/>
    </source>
</evidence>
<dbReference type="PROSITE" id="PS50071">
    <property type="entry name" value="HOMEOBOX_2"/>
    <property type="match status" value="1"/>
</dbReference>
<comment type="subcellular location">
    <subcellularLocation>
        <location evidence="1 9 10">Nucleus</location>
    </subcellularLocation>
</comment>
<evidence type="ECO:0000313" key="14">
    <source>
        <dbReference type="Proteomes" id="UP000261520"/>
    </source>
</evidence>
<evidence type="ECO:0000256" key="2">
    <source>
        <dbReference type="ARBA" id="ARBA00022473"/>
    </source>
</evidence>
<comment type="similarity">
    <text evidence="8">Belongs to the BAR homeobox family.</text>
</comment>
<evidence type="ECO:0000256" key="10">
    <source>
        <dbReference type="RuleBase" id="RU000682"/>
    </source>
</evidence>
<dbReference type="InterPro" id="IPR050848">
    <property type="entry name" value="Homeobox_TF"/>
</dbReference>
<dbReference type="AlphaFoldDB" id="A0A3B4AXR5"/>
<dbReference type="InterPro" id="IPR017970">
    <property type="entry name" value="Homeobox_CS"/>
</dbReference>
<keyword evidence="2" id="KW-0217">Developmental protein</keyword>
<evidence type="ECO:0000256" key="1">
    <source>
        <dbReference type="ARBA" id="ARBA00004123"/>
    </source>
</evidence>
<keyword evidence="7 9" id="KW-0539">Nucleus</keyword>
<dbReference type="CDD" id="cd00086">
    <property type="entry name" value="homeodomain"/>
    <property type="match status" value="1"/>
</dbReference>
<dbReference type="Pfam" id="PF00046">
    <property type="entry name" value="Homeodomain"/>
    <property type="match status" value="1"/>
</dbReference>
<dbReference type="GO" id="GO:0000981">
    <property type="term" value="F:DNA-binding transcription factor activity, RNA polymerase II-specific"/>
    <property type="evidence" value="ECO:0007669"/>
    <property type="project" value="InterPro"/>
</dbReference>
<dbReference type="PANTHER" id="PTHR24333">
    <property type="entry name" value="HOMEO BOX HB9 LIKE A-RELATED"/>
    <property type="match status" value="1"/>
</dbReference>
<evidence type="ECO:0000313" key="13">
    <source>
        <dbReference type="Ensembl" id="ENSPMGP00000021525.1"/>
    </source>
</evidence>
<dbReference type="InterPro" id="IPR020479">
    <property type="entry name" value="HD_metazoa"/>
</dbReference>
<evidence type="ECO:0000259" key="12">
    <source>
        <dbReference type="PROSITE" id="PS50071"/>
    </source>
</evidence>
<accession>A0A3B4AXR5</accession>
<evidence type="ECO:0000256" key="7">
    <source>
        <dbReference type="ARBA" id="ARBA00023242"/>
    </source>
</evidence>
<dbReference type="GO" id="GO:0005634">
    <property type="term" value="C:nucleus"/>
    <property type="evidence" value="ECO:0007669"/>
    <property type="project" value="UniProtKB-SubCell"/>
</dbReference>
<dbReference type="Proteomes" id="UP000261520">
    <property type="component" value="Unplaced"/>
</dbReference>
<organism evidence="13 14">
    <name type="scientific">Periophthalmus magnuspinnatus</name>
    <dbReference type="NCBI Taxonomy" id="409849"/>
    <lineage>
        <taxon>Eukaryota</taxon>
        <taxon>Metazoa</taxon>
        <taxon>Chordata</taxon>
        <taxon>Craniata</taxon>
        <taxon>Vertebrata</taxon>
        <taxon>Euteleostomi</taxon>
        <taxon>Actinopterygii</taxon>
        <taxon>Neopterygii</taxon>
        <taxon>Teleostei</taxon>
        <taxon>Neoteleostei</taxon>
        <taxon>Acanthomorphata</taxon>
        <taxon>Gobiaria</taxon>
        <taxon>Gobiiformes</taxon>
        <taxon>Gobioidei</taxon>
        <taxon>Gobiidae</taxon>
        <taxon>Oxudercinae</taxon>
        <taxon>Periophthalmus</taxon>
    </lineage>
</organism>
<keyword evidence="3" id="KW-0805">Transcription regulation</keyword>
<feature type="region of interest" description="Disordered" evidence="11">
    <location>
        <begin position="22"/>
        <end position="52"/>
    </location>
</feature>